<feature type="binding site" evidence="11">
    <location>
        <position position="313"/>
    </location>
    <ligand>
        <name>Zn(2+)</name>
        <dbReference type="ChEBI" id="CHEBI:29105"/>
        <note>catalytic</note>
    </ligand>
</feature>
<dbReference type="InterPro" id="IPR027268">
    <property type="entry name" value="Peptidase_M4/M1_CTD_sf"/>
</dbReference>
<dbReference type="OrthoDB" id="79562at2759"/>
<dbReference type="InterPro" id="IPR038502">
    <property type="entry name" value="M1_LTA-4_hydro/amino_C_sf"/>
</dbReference>
<feature type="active site" description="Proton donor" evidence="9">
    <location>
        <position position="417"/>
    </location>
</feature>
<dbReference type="Gene3D" id="3.30.2010.30">
    <property type="match status" value="1"/>
</dbReference>
<organism evidence="13 14">
    <name type="scientific">Neolentinus lepideus HHB14362 ss-1</name>
    <dbReference type="NCBI Taxonomy" id="1314782"/>
    <lineage>
        <taxon>Eukaryota</taxon>
        <taxon>Fungi</taxon>
        <taxon>Dikarya</taxon>
        <taxon>Basidiomycota</taxon>
        <taxon>Agaricomycotina</taxon>
        <taxon>Agaricomycetes</taxon>
        <taxon>Gloeophyllales</taxon>
        <taxon>Gloeophyllaceae</taxon>
        <taxon>Neolentinus</taxon>
    </lineage>
</organism>
<dbReference type="AlphaFoldDB" id="A0A165S635"/>
<dbReference type="GO" id="GO:0008270">
    <property type="term" value="F:zinc ion binding"/>
    <property type="evidence" value="ECO:0007669"/>
    <property type="project" value="InterPro"/>
</dbReference>
<evidence type="ECO:0000256" key="11">
    <source>
        <dbReference type="PIRSR" id="PIRSR634015-3"/>
    </source>
</evidence>
<dbReference type="InterPro" id="IPR001930">
    <property type="entry name" value="Peptidase_M1"/>
</dbReference>
<keyword evidence="6" id="KW-0378">Hydrolase</keyword>
<dbReference type="InterPro" id="IPR014782">
    <property type="entry name" value="Peptidase_M1_dom"/>
</dbReference>
<keyword evidence="7 11" id="KW-0862">Zinc</keyword>
<evidence type="ECO:0000256" key="6">
    <source>
        <dbReference type="ARBA" id="ARBA00022801"/>
    </source>
</evidence>
<dbReference type="GO" id="GO:0005829">
    <property type="term" value="C:cytosol"/>
    <property type="evidence" value="ECO:0007669"/>
    <property type="project" value="TreeGrafter"/>
</dbReference>
<dbReference type="STRING" id="1314782.A0A165S635"/>
<dbReference type="Pfam" id="PF01433">
    <property type="entry name" value="Peptidase_M1"/>
    <property type="match status" value="2"/>
</dbReference>
<dbReference type="InterPro" id="IPR042097">
    <property type="entry name" value="Aminopeptidase_N-like_N_sf"/>
</dbReference>
<evidence type="ECO:0000256" key="10">
    <source>
        <dbReference type="PIRSR" id="PIRSR634015-2"/>
    </source>
</evidence>
<evidence type="ECO:0000256" key="9">
    <source>
        <dbReference type="PIRSR" id="PIRSR634015-1"/>
    </source>
</evidence>
<dbReference type="InParanoid" id="A0A165S635"/>
<dbReference type="InterPro" id="IPR015211">
    <property type="entry name" value="Peptidase_M1_C"/>
</dbReference>
<dbReference type="PANTHER" id="PTHR45726">
    <property type="entry name" value="LEUKOTRIENE A-4 HYDROLASE"/>
    <property type="match status" value="1"/>
</dbReference>
<dbReference type="GO" id="GO:0004301">
    <property type="term" value="F:epoxide hydrolase activity"/>
    <property type="evidence" value="ECO:0007669"/>
    <property type="project" value="TreeGrafter"/>
</dbReference>
<comment type="subcellular location">
    <subcellularLocation>
        <location evidence="1">Cytoplasm</location>
    </subcellularLocation>
</comment>
<keyword evidence="5 11" id="KW-0479">Metal-binding</keyword>
<dbReference type="Gene3D" id="2.60.40.1730">
    <property type="entry name" value="tricorn interacting facor f3 domain"/>
    <property type="match status" value="1"/>
</dbReference>
<dbReference type="Pfam" id="PF17900">
    <property type="entry name" value="Peptidase_M1_N"/>
    <property type="match status" value="1"/>
</dbReference>
<evidence type="ECO:0000256" key="2">
    <source>
        <dbReference type="ARBA" id="ARBA00010136"/>
    </source>
</evidence>
<evidence type="ECO:0000256" key="5">
    <source>
        <dbReference type="ARBA" id="ARBA00022723"/>
    </source>
</evidence>
<feature type="domain" description="Peptidase M1 leukotriene A4 hydrolase/aminopeptidase C-terminal" evidence="12">
    <location>
        <begin position="503"/>
        <end position="658"/>
    </location>
</feature>
<dbReference type="InterPro" id="IPR049980">
    <property type="entry name" value="LTA4H_cat"/>
</dbReference>
<dbReference type="SUPFAM" id="SSF48371">
    <property type="entry name" value="ARM repeat"/>
    <property type="match status" value="1"/>
</dbReference>
<protein>
    <submittedName>
        <fullName evidence="13">Zincin</fullName>
    </submittedName>
</protein>
<keyword evidence="14" id="KW-1185">Reference proteome</keyword>
<keyword evidence="3" id="KW-0963">Cytoplasm</keyword>
<dbReference type="InterPro" id="IPR034015">
    <property type="entry name" value="M1_LTA4H"/>
</dbReference>
<evidence type="ECO:0000256" key="1">
    <source>
        <dbReference type="ARBA" id="ARBA00004496"/>
    </source>
</evidence>
<dbReference type="Gene3D" id="1.25.40.320">
    <property type="entry name" value="Peptidase M1, leukotriene A4 hydrolase/aminopeptidase C-terminal domain"/>
    <property type="match status" value="1"/>
</dbReference>
<evidence type="ECO:0000259" key="12">
    <source>
        <dbReference type="SMART" id="SM01263"/>
    </source>
</evidence>
<feature type="active site" description="Proton acceptor" evidence="9">
    <location>
        <position position="310"/>
    </location>
</feature>
<feature type="binding site" evidence="11">
    <location>
        <position position="309"/>
    </location>
    <ligand>
        <name>Zn(2+)</name>
        <dbReference type="ChEBI" id="CHEBI:29105"/>
        <note>catalytic</note>
    </ligand>
</feature>
<dbReference type="SMART" id="SM01263">
    <property type="entry name" value="Leuk-A4-hydro_C"/>
    <property type="match status" value="1"/>
</dbReference>
<evidence type="ECO:0000256" key="4">
    <source>
        <dbReference type="ARBA" id="ARBA00022670"/>
    </source>
</evidence>
<dbReference type="GO" id="GO:0008237">
    <property type="term" value="F:metallopeptidase activity"/>
    <property type="evidence" value="ECO:0007669"/>
    <property type="project" value="UniProtKB-KW"/>
</dbReference>
<evidence type="ECO:0000313" key="14">
    <source>
        <dbReference type="Proteomes" id="UP000076761"/>
    </source>
</evidence>
<comment type="cofactor">
    <cofactor evidence="11">
        <name>Zn(2+)</name>
        <dbReference type="ChEBI" id="CHEBI:29105"/>
    </cofactor>
    <text evidence="11">Binds 1 zinc ion per subunit.</text>
</comment>
<dbReference type="GO" id="GO:0004177">
    <property type="term" value="F:aminopeptidase activity"/>
    <property type="evidence" value="ECO:0007669"/>
    <property type="project" value="TreeGrafter"/>
</dbReference>
<evidence type="ECO:0000256" key="3">
    <source>
        <dbReference type="ARBA" id="ARBA00022490"/>
    </source>
</evidence>
<gene>
    <name evidence="13" type="ORF">NEOLEDRAFT_1094066</name>
</gene>
<dbReference type="FunFam" id="3.30.2010.30:FF:000001">
    <property type="entry name" value="Leukotriene A(4) hydrolase"/>
    <property type="match status" value="1"/>
</dbReference>
<proteinExistence type="inferred from homology"/>
<sequence>MAVTQPPDNSTQSNYFKIATEHVVFVWTIDWKEKKIVGSTTHTLRVREDSVKEVVFDTFALDVKGAQVEGKAVPYDLGKHHDVMGSALSLPLPSGLKRGATVTAKVEYETTSGGQALQWLEPEQTQGKQHPYLFSQCQAILARALAPLQDTPSLKITYDAQVSSILPALMSAIRVSPPSAGPPHGGKVIGKDVVTYVYKQPISIPSYLLAIASGNLHYRAFDVPQGKDWTSGVWTEPEMLDQAHWEFKEDTTRNLALEESVIMPYKFGVYDVLVLPPTFPFGGMENACCTFLTPSIIAGDRSLVDVVVHELTHSWFGNGVTYVQLPIIICLYAYFHHIPCSAHSSHYWLNEGWTTYMERVLLSKLHSEAERDFSYLIGSKALKDALKEYEDTPKYQRLIIEMEVGEDPDDAYSSVPYEKGANFLFYLEKVLGGLDVFLPYASDYVKTFMGQSIVTDQWKEHLYNYFKSHGGNDKIKALDTVDWNAWLHGEGLTLPVGMQYDTTLATAVYALAERWDKVRAKDVKELDFKESDVELFSSNQKVLFLDTLQSYSALPLSHVSLLGSLYGLANSGNAEIRFRFYGVALLDPSSASSKHYAPVAAKWVVGEDGTGIIKGRMKFCRPTFKAVYKVDKQLARETFGRKKGGFHPLARKMIEKVRSQYTER</sequence>
<feature type="binding site" evidence="11">
    <location>
        <position position="351"/>
    </location>
    <ligand>
        <name>Zn(2+)</name>
        <dbReference type="ChEBI" id="CHEBI:29105"/>
        <note>catalytic</note>
    </ligand>
</feature>
<accession>A0A165S635</accession>
<feature type="binding site" evidence="10">
    <location>
        <begin position="136"/>
        <end position="138"/>
    </location>
    <ligand>
        <name>a peptide</name>
        <dbReference type="ChEBI" id="CHEBI:60466"/>
    </ligand>
</feature>
<evidence type="ECO:0000313" key="13">
    <source>
        <dbReference type="EMBL" id="KZT24720.1"/>
    </source>
</evidence>
<dbReference type="PRINTS" id="PR00756">
    <property type="entry name" value="ALADIPTASE"/>
</dbReference>
<evidence type="ECO:0000256" key="8">
    <source>
        <dbReference type="ARBA" id="ARBA00023049"/>
    </source>
</evidence>
<dbReference type="Pfam" id="PF09127">
    <property type="entry name" value="Leuk-A4-hydro_C"/>
    <property type="match status" value="1"/>
</dbReference>
<dbReference type="Proteomes" id="UP000076761">
    <property type="component" value="Unassembled WGS sequence"/>
</dbReference>
<evidence type="ECO:0000256" key="7">
    <source>
        <dbReference type="ARBA" id="ARBA00022833"/>
    </source>
</evidence>
<dbReference type="PANTHER" id="PTHR45726:SF3">
    <property type="entry name" value="LEUKOTRIENE A-4 HYDROLASE"/>
    <property type="match status" value="1"/>
</dbReference>
<reference evidence="13 14" key="1">
    <citation type="journal article" date="2016" name="Mol. Biol. Evol.">
        <title>Comparative Genomics of Early-Diverging Mushroom-Forming Fungi Provides Insights into the Origins of Lignocellulose Decay Capabilities.</title>
        <authorList>
            <person name="Nagy L.G."/>
            <person name="Riley R."/>
            <person name="Tritt A."/>
            <person name="Adam C."/>
            <person name="Daum C."/>
            <person name="Floudas D."/>
            <person name="Sun H."/>
            <person name="Yadav J.S."/>
            <person name="Pangilinan J."/>
            <person name="Larsson K.H."/>
            <person name="Matsuura K."/>
            <person name="Barry K."/>
            <person name="Labutti K."/>
            <person name="Kuo R."/>
            <person name="Ohm R.A."/>
            <person name="Bhattacharya S.S."/>
            <person name="Shirouzu T."/>
            <person name="Yoshinaga Y."/>
            <person name="Martin F.M."/>
            <person name="Grigoriev I.V."/>
            <person name="Hibbett D.S."/>
        </authorList>
    </citation>
    <scope>NUCLEOTIDE SEQUENCE [LARGE SCALE GENOMIC DNA]</scope>
    <source>
        <strain evidence="13 14">HHB14362 ss-1</strain>
    </source>
</reference>
<comment type="similarity">
    <text evidence="2">Belongs to the peptidase M1 family.</text>
</comment>
<dbReference type="CDD" id="cd09599">
    <property type="entry name" value="M1_LTA4H"/>
    <property type="match status" value="1"/>
</dbReference>
<dbReference type="InterPro" id="IPR045357">
    <property type="entry name" value="Aminopeptidase_N-like_N"/>
</dbReference>
<dbReference type="EMBL" id="KV425576">
    <property type="protein sequence ID" value="KZT24720.1"/>
    <property type="molecule type" value="Genomic_DNA"/>
</dbReference>
<dbReference type="Gene3D" id="1.10.390.10">
    <property type="entry name" value="Neutral Protease Domain 2"/>
    <property type="match status" value="1"/>
</dbReference>
<name>A0A165S635_9AGAM</name>
<dbReference type="FunFam" id="1.10.390.10:FF:000003">
    <property type="entry name" value="Leukotriene A(4) hydrolase"/>
    <property type="match status" value="1"/>
</dbReference>
<dbReference type="SUPFAM" id="SSF63737">
    <property type="entry name" value="Leukotriene A4 hydrolase N-terminal domain"/>
    <property type="match status" value="1"/>
</dbReference>
<feature type="binding site" evidence="10">
    <location>
        <begin position="616"/>
        <end position="618"/>
    </location>
    <ligand>
        <name>a peptide</name>
        <dbReference type="ChEBI" id="CHEBI:60466"/>
    </ligand>
</feature>
<feature type="binding site" evidence="10">
    <location>
        <begin position="280"/>
        <end position="285"/>
    </location>
    <ligand>
        <name>a peptide</name>
        <dbReference type="ChEBI" id="CHEBI:60466"/>
    </ligand>
</feature>
<keyword evidence="4" id="KW-0645">Protease</keyword>
<keyword evidence="8" id="KW-0482">Metalloprotease</keyword>
<dbReference type="InterPro" id="IPR016024">
    <property type="entry name" value="ARM-type_fold"/>
</dbReference>
<dbReference type="SUPFAM" id="SSF55486">
    <property type="entry name" value="Metalloproteases ('zincins'), catalytic domain"/>
    <property type="match status" value="1"/>
</dbReference>
<dbReference type="GO" id="GO:0006508">
    <property type="term" value="P:proteolysis"/>
    <property type="evidence" value="ECO:0007669"/>
    <property type="project" value="UniProtKB-KW"/>
</dbReference>
<dbReference type="FunCoup" id="A0A165S635">
    <property type="interactions" value="624"/>
</dbReference>